<feature type="region of interest" description="Disordered" evidence="1">
    <location>
        <begin position="1"/>
        <end position="23"/>
    </location>
</feature>
<accession>A0A6J4RJK9</accession>
<proteinExistence type="predicted"/>
<reference evidence="2" key="1">
    <citation type="submission" date="2020-02" db="EMBL/GenBank/DDBJ databases">
        <authorList>
            <person name="Meier V. D."/>
        </authorList>
    </citation>
    <scope>NUCLEOTIDE SEQUENCE</scope>
    <source>
        <strain evidence="2">AVDCRST_MAG02</strain>
    </source>
</reference>
<protein>
    <submittedName>
        <fullName evidence="2">Uncharacterized protein</fullName>
    </submittedName>
</protein>
<dbReference type="EMBL" id="CADCVH010000111">
    <property type="protein sequence ID" value="CAA9475420.1"/>
    <property type="molecule type" value="Genomic_DNA"/>
</dbReference>
<evidence type="ECO:0000313" key="2">
    <source>
        <dbReference type="EMBL" id="CAA9475420.1"/>
    </source>
</evidence>
<sequence length="56" mass="6281">APHLRGQLPGECPHQGQPVRPLPRAGRVLLRRHQPRGVLRHRRRRGGRGVRGGLAM</sequence>
<feature type="non-terminal residue" evidence="2">
    <location>
        <position position="56"/>
    </location>
</feature>
<evidence type="ECO:0000256" key="1">
    <source>
        <dbReference type="SAM" id="MobiDB-lite"/>
    </source>
</evidence>
<feature type="non-terminal residue" evidence="2">
    <location>
        <position position="1"/>
    </location>
</feature>
<name>A0A6J4RJK9_9ACTN</name>
<gene>
    <name evidence="2" type="ORF">AVDCRST_MAG02-4081</name>
</gene>
<organism evidence="2">
    <name type="scientific">uncultured Rubrobacteraceae bacterium</name>
    <dbReference type="NCBI Taxonomy" id="349277"/>
    <lineage>
        <taxon>Bacteria</taxon>
        <taxon>Bacillati</taxon>
        <taxon>Actinomycetota</taxon>
        <taxon>Rubrobacteria</taxon>
        <taxon>Rubrobacterales</taxon>
        <taxon>Rubrobacteraceae</taxon>
        <taxon>environmental samples</taxon>
    </lineage>
</organism>
<dbReference type="AlphaFoldDB" id="A0A6J4RJK9"/>